<evidence type="ECO:0000259" key="1">
    <source>
        <dbReference type="Pfam" id="PF00561"/>
    </source>
</evidence>
<sequence length="377" mass="41245">MDALLIWPDNGADSLYLETSVRHCQIALATLLSLSALSSHQTYAEIIRRDYTIPGEDGLHIFVREIRDTRACSDRGPMLLVNGGRPGVLASWDVNAPSSSTAEELAKAGHHLYLMDVRGFGRSDFPAELKGGQFAAPPAVRSNEAVRDIAAVVKDIKRRNPGETRLAAMGWATGSQWLGHYASLYPDSITYLVYYNGAYGGPPGGWSLQAEFGDPQHPAELNRKHYGAYQLSTADALAGRWRNDGIDPAFLTRYVALAMEGDPTADTRTPASFRYPTGPFADTLLMVNGRQIFDASFIRSHVLILRSGNDFWSRSADAQTLLAHLINAASAQFIELAEASHYANLQPGPDREKFLRTVLAFTEPMAKMRQDGAIGCS</sequence>
<accession>A0A2S8IZW2</accession>
<keyword evidence="2" id="KW-0378">Hydrolase</keyword>
<dbReference type="AlphaFoldDB" id="A0A2S8IZW2"/>
<dbReference type="Pfam" id="PF00561">
    <property type="entry name" value="Abhydrolase_1"/>
    <property type="match status" value="1"/>
</dbReference>
<dbReference type="InterPro" id="IPR029058">
    <property type="entry name" value="AB_hydrolase_fold"/>
</dbReference>
<gene>
    <name evidence="2" type="ORF">C5615_06725</name>
</gene>
<evidence type="ECO:0000313" key="3">
    <source>
        <dbReference type="Proteomes" id="UP000238206"/>
    </source>
</evidence>
<dbReference type="InterPro" id="IPR000073">
    <property type="entry name" value="AB_hydrolase_1"/>
</dbReference>
<dbReference type="SUPFAM" id="SSF53474">
    <property type="entry name" value="alpha/beta-Hydrolases"/>
    <property type="match status" value="1"/>
</dbReference>
<protein>
    <submittedName>
        <fullName evidence="2">Alpha/beta hydrolase</fullName>
    </submittedName>
</protein>
<dbReference type="Proteomes" id="UP000238206">
    <property type="component" value="Unassembled WGS sequence"/>
</dbReference>
<evidence type="ECO:0000313" key="2">
    <source>
        <dbReference type="EMBL" id="PQP20340.1"/>
    </source>
</evidence>
<name>A0A2S8IZW2_BURCE</name>
<dbReference type="Gene3D" id="3.40.50.1820">
    <property type="entry name" value="alpha/beta hydrolase"/>
    <property type="match status" value="1"/>
</dbReference>
<dbReference type="GO" id="GO:0016787">
    <property type="term" value="F:hydrolase activity"/>
    <property type="evidence" value="ECO:0007669"/>
    <property type="project" value="UniProtKB-KW"/>
</dbReference>
<organism evidence="2 3">
    <name type="scientific">Burkholderia cepacia</name>
    <name type="common">Pseudomonas cepacia</name>
    <dbReference type="NCBI Taxonomy" id="292"/>
    <lineage>
        <taxon>Bacteria</taxon>
        <taxon>Pseudomonadati</taxon>
        <taxon>Pseudomonadota</taxon>
        <taxon>Betaproteobacteria</taxon>
        <taxon>Burkholderiales</taxon>
        <taxon>Burkholderiaceae</taxon>
        <taxon>Burkholderia</taxon>
        <taxon>Burkholderia cepacia complex</taxon>
    </lineage>
</organism>
<proteinExistence type="predicted"/>
<dbReference type="EMBL" id="PUIQ01000006">
    <property type="protein sequence ID" value="PQP20340.1"/>
    <property type="molecule type" value="Genomic_DNA"/>
</dbReference>
<feature type="domain" description="AB hydrolase-1" evidence="1">
    <location>
        <begin position="78"/>
        <end position="238"/>
    </location>
</feature>
<comment type="caution">
    <text evidence="2">The sequence shown here is derived from an EMBL/GenBank/DDBJ whole genome shotgun (WGS) entry which is preliminary data.</text>
</comment>
<reference evidence="2 3" key="1">
    <citation type="submission" date="2018-02" db="EMBL/GenBank/DDBJ databases">
        <title>Draft genome sequencing of Burkholderia cepacia Y14-15.</title>
        <authorList>
            <person name="Zheng B.-X."/>
        </authorList>
    </citation>
    <scope>NUCLEOTIDE SEQUENCE [LARGE SCALE GENOMIC DNA]</scope>
    <source>
        <strain evidence="2 3">Y14-15</strain>
    </source>
</reference>